<accession>A0A4C1WEK0</accession>
<evidence type="ECO:0000313" key="3">
    <source>
        <dbReference type="Proteomes" id="UP000299102"/>
    </source>
</evidence>
<sequence>MCDREKTKRPIKPQAVRDPKRSSAGQNNRPAGAPAAAHGRAPPARPPGDRGAATGLLVRPINFATRTLFILNPDKALPSHDAAPNDQIKYAFAPHDAKTAIS</sequence>
<evidence type="ECO:0000313" key="2">
    <source>
        <dbReference type="EMBL" id="GBP48555.1"/>
    </source>
</evidence>
<keyword evidence="3" id="KW-1185">Reference proteome</keyword>
<feature type="compositionally biased region" description="Low complexity" evidence="1">
    <location>
        <begin position="29"/>
        <end position="42"/>
    </location>
</feature>
<dbReference type="Proteomes" id="UP000299102">
    <property type="component" value="Unassembled WGS sequence"/>
</dbReference>
<organism evidence="2 3">
    <name type="scientific">Eumeta variegata</name>
    <name type="common">Bagworm moth</name>
    <name type="synonym">Eumeta japonica</name>
    <dbReference type="NCBI Taxonomy" id="151549"/>
    <lineage>
        <taxon>Eukaryota</taxon>
        <taxon>Metazoa</taxon>
        <taxon>Ecdysozoa</taxon>
        <taxon>Arthropoda</taxon>
        <taxon>Hexapoda</taxon>
        <taxon>Insecta</taxon>
        <taxon>Pterygota</taxon>
        <taxon>Neoptera</taxon>
        <taxon>Endopterygota</taxon>
        <taxon>Lepidoptera</taxon>
        <taxon>Glossata</taxon>
        <taxon>Ditrysia</taxon>
        <taxon>Tineoidea</taxon>
        <taxon>Psychidae</taxon>
        <taxon>Oiketicinae</taxon>
        <taxon>Eumeta</taxon>
    </lineage>
</organism>
<proteinExistence type="predicted"/>
<feature type="region of interest" description="Disordered" evidence="1">
    <location>
        <begin position="1"/>
        <end position="54"/>
    </location>
</feature>
<reference evidence="2 3" key="1">
    <citation type="journal article" date="2019" name="Commun. Biol.">
        <title>The bagworm genome reveals a unique fibroin gene that provides high tensile strength.</title>
        <authorList>
            <person name="Kono N."/>
            <person name="Nakamura H."/>
            <person name="Ohtoshi R."/>
            <person name="Tomita M."/>
            <person name="Numata K."/>
            <person name="Arakawa K."/>
        </authorList>
    </citation>
    <scope>NUCLEOTIDE SEQUENCE [LARGE SCALE GENOMIC DNA]</scope>
</reference>
<protein>
    <submittedName>
        <fullName evidence="2">Uncharacterized protein</fullName>
    </submittedName>
</protein>
<dbReference type="AlphaFoldDB" id="A0A4C1WEK0"/>
<dbReference type="EMBL" id="BGZK01000526">
    <property type="protein sequence ID" value="GBP48555.1"/>
    <property type="molecule type" value="Genomic_DNA"/>
</dbReference>
<evidence type="ECO:0000256" key="1">
    <source>
        <dbReference type="SAM" id="MobiDB-lite"/>
    </source>
</evidence>
<comment type="caution">
    <text evidence="2">The sequence shown here is derived from an EMBL/GenBank/DDBJ whole genome shotgun (WGS) entry which is preliminary data.</text>
</comment>
<gene>
    <name evidence="2" type="ORF">EVAR_38530_1</name>
</gene>
<name>A0A4C1WEK0_EUMVA</name>